<feature type="region of interest" description="Disordered" evidence="1">
    <location>
        <begin position="181"/>
        <end position="257"/>
    </location>
</feature>
<dbReference type="EMBL" id="VDMD01000032">
    <property type="protein sequence ID" value="TRM58931.1"/>
    <property type="molecule type" value="Genomic_DNA"/>
</dbReference>
<dbReference type="Proteomes" id="UP000320762">
    <property type="component" value="Unassembled WGS sequence"/>
</dbReference>
<keyword evidence="3" id="KW-1185">Reference proteome</keyword>
<dbReference type="AlphaFoldDB" id="A0A550C2A2"/>
<sequence length="291" mass="31572">MATFEWRCTKPGCPDPDYPKNYDAASCMASRGPATCKAMRHGYKYHYKQVTMRWGGGTRVIKRNEATGLFECPCGDPTHARRHSQRLVALCRRHPSPGEAAAYRDTSDEEGVTGEDDGQPGVDGMLVSSAPYARGSDDHGDGASVIKSRAPSPVDAGITRRAGAKAYVGARRAVNGERANSPIFISSSSPAPFATMPRSPSSVTQEIIERSVSSVSRPANASAGPSTPTPKARDSPPAHADGKRKRSSKVLCEEHDSEEEALVEELVKLREQRKRKLRRMIAEYKADGEDD</sequence>
<feature type="compositionally biased region" description="Low complexity" evidence="1">
    <location>
        <begin position="181"/>
        <end position="194"/>
    </location>
</feature>
<evidence type="ECO:0000313" key="2">
    <source>
        <dbReference type="EMBL" id="TRM58931.1"/>
    </source>
</evidence>
<dbReference type="OrthoDB" id="10402537at2759"/>
<comment type="caution">
    <text evidence="2">The sequence shown here is derived from an EMBL/GenBank/DDBJ whole genome shotgun (WGS) entry which is preliminary data.</text>
</comment>
<reference evidence="2 3" key="1">
    <citation type="journal article" date="2019" name="New Phytol.">
        <title>Comparative genomics reveals unique wood-decay strategies and fruiting body development in the Schizophyllaceae.</title>
        <authorList>
            <person name="Almasi E."/>
            <person name="Sahu N."/>
            <person name="Krizsan K."/>
            <person name="Balint B."/>
            <person name="Kovacs G.M."/>
            <person name="Kiss B."/>
            <person name="Cseklye J."/>
            <person name="Drula E."/>
            <person name="Henrissat B."/>
            <person name="Nagy I."/>
            <person name="Chovatia M."/>
            <person name="Adam C."/>
            <person name="LaButti K."/>
            <person name="Lipzen A."/>
            <person name="Riley R."/>
            <person name="Grigoriev I.V."/>
            <person name="Nagy L.G."/>
        </authorList>
    </citation>
    <scope>NUCLEOTIDE SEQUENCE [LARGE SCALE GENOMIC DNA]</scope>
    <source>
        <strain evidence="2 3">NL-1724</strain>
    </source>
</reference>
<evidence type="ECO:0000256" key="1">
    <source>
        <dbReference type="SAM" id="MobiDB-lite"/>
    </source>
</evidence>
<name>A0A550C2A2_9AGAR</name>
<evidence type="ECO:0000313" key="3">
    <source>
        <dbReference type="Proteomes" id="UP000320762"/>
    </source>
</evidence>
<feature type="region of interest" description="Disordered" evidence="1">
    <location>
        <begin position="98"/>
        <end position="157"/>
    </location>
</feature>
<organism evidence="2 3">
    <name type="scientific">Schizophyllum amplum</name>
    <dbReference type="NCBI Taxonomy" id="97359"/>
    <lineage>
        <taxon>Eukaryota</taxon>
        <taxon>Fungi</taxon>
        <taxon>Dikarya</taxon>
        <taxon>Basidiomycota</taxon>
        <taxon>Agaricomycotina</taxon>
        <taxon>Agaricomycetes</taxon>
        <taxon>Agaricomycetidae</taxon>
        <taxon>Agaricales</taxon>
        <taxon>Schizophyllaceae</taxon>
        <taxon>Schizophyllum</taxon>
    </lineage>
</organism>
<feature type="compositionally biased region" description="Polar residues" evidence="1">
    <location>
        <begin position="198"/>
        <end position="226"/>
    </location>
</feature>
<accession>A0A550C2A2</accession>
<feature type="compositionally biased region" description="Acidic residues" evidence="1">
    <location>
        <begin position="107"/>
        <end position="118"/>
    </location>
</feature>
<proteinExistence type="predicted"/>
<gene>
    <name evidence="2" type="ORF">BD626DRAFT_177687</name>
</gene>
<protein>
    <submittedName>
        <fullName evidence="2">Uncharacterized protein</fullName>
    </submittedName>
</protein>